<dbReference type="Gene3D" id="3.40.50.80">
    <property type="entry name" value="Nucleotide-binding domain of ferredoxin-NADP reductase (FNR) module"/>
    <property type="match status" value="1"/>
</dbReference>
<proteinExistence type="predicted"/>
<dbReference type="InterPro" id="IPR001433">
    <property type="entry name" value="OxRdtase_FAD/NAD-bd"/>
</dbReference>
<evidence type="ECO:0000313" key="7">
    <source>
        <dbReference type="EMBL" id="RVW61003.1"/>
    </source>
</evidence>
<keyword evidence="3" id="KW-0274">FAD</keyword>
<dbReference type="PANTHER" id="PTHR19370:SF204">
    <property type="entry name" value="NADH-CYTOCHROME B5 REDUCTASE"/>
    <property type="match status" value="1"/>
</dbReference>
<reference evidence="7 8" key="1">
    <citation type="journal article" date="2018" name="PLoS Genet.">
        <title>Population sequencing reveals clonal diversity and ancestral inbreeding in the grapevine cultivar Chardonnay.</title>
        <authorList>
            <person name="Roach M.J."/>
            <person name="Johnson D.L."/>
            <person name="Bohlmann J."/>
            <person name="van Vuuren H.J."/>
            <person name="Jones S.J."/>
            <person name="Pretorius I.S."/>
            <person name="Schmidt S.A."/>
            <person name="Borneman A.R."/>
        </authorList>
    </citation>
    <scope>NUCLEOTIDE SEQUENCE [LARGE SCALE GENOMIC DNA]</scope>
    <source>
        <strain evidence="8">cv. Chardonnay</strain>
        <tissue evidence="7">Leaf</tissue>
    </source>
</reference>
<evidence type="ECO:0000256" key="1">
    <source>
        <dbReference type="ARBA" id="ARBA00001974"/>
    </source>
</evidence>
<evidence type="ECO:0000313" key="8">
    <source>
        <dbReference type="Proteomes" id="UP000288805"/>
    </source>
</evidence>
<evidence type="ECO:0000256" key="4">
    <source>
        <dbReference type="ARBA" id="ARBA00023002"/>
    </source>
</evidence>
<dbReference type="AlphaFoldDB" id="A0A438FLZ8"/>
<name>A0A438FLZ8_VITVI</name>
<dbReference type="Proteomes" id="UP000288805">
    <property type="component" value="Unassembled WGS sequence"/>
</dbReference>
<dbReference type="Pfam" id="PF00175">
    <property type="entry name" value="NAD_binding_1"/>
    <property type="match status" value="1"/>
</dbReference>
<sequence>MLAMYLPQLSLVILGLGPAVEEKPPEGWNGGVGFVSKEMIQTHCPPPATDIQILRCGPPPMNKAMAGHLEALGYTSQMQFKF</sequence>
<keyword evidence="2" id="KW-0285">Flavoprotein</keyword>
<keyword evidence="4" id="KW-0560">Oxidoreductase</keyword>
<gene>
    <name evidence="7" type="primary">CBR1_1</name>
    <name evidence="7" type="ORF">CK203_051380</name>
</gene>
<evidence type="ECO:0000256" key="2">
    <source>
        <dbReference type="ARBA" id="ARBA00022630"/>
    </source>
</evidence>
<dbReference type="InterPro" id="IPR001834">
    <property type="entry name" value="CBR-like"/>
</dbReference>
<dbReference type="InterPro" id="IPR039261">
    <property type="entry name" value="FNR_nucleotide-bd"/>
</dbReference>
<comment type="caution">
    <text evidence="7">The sequence shown here is derived from an EMBL/GenBank/DDBJ whole genome shotgun (WGS) entry which is preliminary data.</text>
</comment>
<evidence type="ECO:0000259" key="6">
    <source>
        <dbReference type="Pfam" id="PF00175"/>
    </source>
</evidence>
<organism evidence="7 8">
    <name type="scientific">Vitis vinifera</name>
    <name type="common">Grape</name>
    <dbReference type="NCBI Taxonomy" id="29760"/>
    <lineage>
        <taxon>Eukaryota</taxon>
        <taxon>Viridiplantae</taxon>
        <taxon>Streptophyta</taxon>
        <taxon>Embryophyta</taxon>
        <taxon>Tracheophyta</taxon>
        <taxon>Spermatophyta</taxon>
        <taxon>Magnoliopsida</taxon>
        <taxon>eudicotyledons</taxon>
        <taxon>Gunneridae</taxon>
        <taxon>Pentapetalae</taxon>
        <taxon>rosids</taxon>
        <taxon>Vitales</taxon>
        <taxon>Vitaceae</taxon>
        <taxon>Viteae</taxon>
        <taxon>Vitis</taxon>
    </lineage>
</organism>
<keyword evidence="5" id="KW-0732">Signal</keyword>
<evidence type="ECO:0000256" key="5">
    <source>
        <dbReference type="SAM" id="SignalP"/>
    </source>
</evidence>
<protein>
    <submittedName>
        <fullName evidence="7">NADH--cytochrome b5 reductase 1</fullName>
    </submittedName>
</protein>
<accession>A0A438FLZ8</accession>
<evidence type="ECO:0000256" key="3">
    <source>
        <dbReference type="ARBA" id="ARBA00022827"/>
    </source>
</evidence>
<comment type="cofactor">
    <cofactor evidence="1">
        <name>FAD</name>
        <dbReference type="ChEBI" id="CHEBI:57692"/>
    </cofactor>
</comment>
<dbReference type="EMBL" id="QGNW01000844">
    <property type="protein sequence ID" value="RVW61003.1"/>
    <property type="molecule type" value="Genomic_DNA"/>
</dbReference>
<feature type="signal peptide" evidence="5">
    <location>
        <begin position="1"/>
        <end position="22"/>
    </location>
</feature>
<feature type="chain" id="PRO_5019123986" evidence="5">
    <location>
        <begin position="23"/>
        <end position="82"/>
    </location>
</feature>
<dbReference type="SUPFAM" id="SSF52343">
    <property type="entry name" value="Ferredoxin reductase-like, C-terminal NADP-linked domain"/>
    <property type="match status" value="1"/>
</dbReference>
<feature type="domain" description="Oxidoreductase FAD/NAD(P)-binding" evidence="6">
    <location>
        <begin position="20"/>
        <end position="65"/>
    </location>
</feature>
<dbReference type="GO" id="GO:0016491">
    <property type="term" value="F:oxidoreductase activity"/>
    <property type="evidence" value="ECO:0007669"/>
    <property type="project" value="UniProtKB-KW"/>
</dbReference>
<dbReference type="PANTHER" id="PTHR19370">
    <property type="entry name" value="NADH-CYTOCHROME B5 REDUCTASE"/>
    <property type="match status" value="1"/>
</dbReference>